<organism evidence="3 4">
    <name type="scientific">Alosa alosa</name>
    <name type="common">allis shad</name>
    <dbReference type="NCBI Taxonomy" id="278164"/>
    <lineage>
        <taxon>Eukaryota</taxon>
        <taxon>Metazoa</taxon>
        <taxon>Chordata</taxon>
        <taxon>Craniata</taxon>
        <taxon>Vertebrata</taxon>
        <taxon>Euteleostomi</taxon>
        <taxon>Actinopterygii</taxon>
        <taxon>Neopterygii</taxon>
        <taxon>Teleostei</taxon>
        <taxon>Clupei</taxon>
        <taxon>Clupeiformes</taxon>
        <taxon>Clupeoidei</taxon>
        <taxon>Clupeidae</taxon>
        <taxon>Alosa</taxon>
    </lineage>
</organism>
<dbReference type="PANTHER" id="PTHR10658:SF83">
    <property type="entry name" value="CYTOPLASMIC PHOSPHATIDYLINOSITOL TRANSFER PROTEIN 1 ISOFORM X1"/>
    <property type="match status" value="1"/>
</dbReference>
<dbReference type="FunFam" id="3.30.530.20:FF:000028">
    <property type="entry name" value="Phosphatidylinositol transfer protein 5"/>
    <property type="match status" value="1"/>
</dbReference>
<dbReference type="GO" id="GO:0005737">
    <property type="term" value="C:cytoplasm"/>
    <property type="evidence" value="ECO:0007669"/>
    <property type="project" value="UniProtKB-ARBA"/>
</dbReference>
<evidence type="ECO:0000313" key="4">
    <source>
        <dbReference type="Proteomes" id="UP000823561"/>
    </source>
</evidence>
<dbReference type="PRINTS" id="PR00391">
    <property type="entry name" value="PITRANSFER"/>
</dbReference>
<dbReference type="GO" id="GO:0008526">
    <property type="term" value="F:phosphatidylinositol transfer activity"/>
    <property type="evidence" value="ECO:0007669"/>
    <property type="project" value="TreeGrafter"/>
</dbReference>
<accession>A0AAV6GE42</accession>
<dbReference type="AlphaFoldDB" id="A0AAV6GE42"/>
<feature type="region of interest" description="Disordered" evidence="1">
    <location>
        <begin position="355"/>
        <end position="381"/>
    </location>
</feature>
<dbReference type="InterPro" id="IPR001666">
    <property type="entry name" value="PI_transfer"/>
</dbReference>
<evidence type="ECO:0000256" key="1">
    <source>
        <dbReference type="SAM" id="MobiDB-lite"/>
    </source>
</evidence>
<dbReference type="EMBL" id="JADWDJ010000013">
    <property type="protein sequence ID" value="KAG5271805.1"/>
    <property type="molecule type" value="Genomic_DNA"/>
</dbReference>
<dbReference type="InterPro" id="IPR023393">
    <property type="entry name" value="START-like_dom_sf"/>
</dbReference>
<reference evidence="3" key="1">
    <citation type="submission" date="2020-10" db="EMBL/GenBank/DDBJ databases">
        <title>Chromosome-scale genome assembly of the Allis shad, Alosa alosa.</title>
        <authorList>
            <person name="Margot Z."/>
            <person name="Christophe K."/>
            <person name="Cabau C."/>
            <person name="Louis A."/>
            <person name="Berthelot C."/>
            <person name="Parey E."/>
            <person name="Roest Crollius H."/>
            <person name="Montfort J."/>
            <person name="Robinson-Rechavi M."/>
            <person name="Bucao C."/>
            <person name="Bouchez O."/>
            <person name="Gislard M."/>
            <person name="Lluch J."/>
            <person name="Milhes M."/>
            <person name="Lampietro C."/>
            <person name="Lopez Roques C."/>
            <person name="Donnadieu C."/>
            <person name="Braasch I."/>
            <person name="Desvignes T."/>
            <person name="Postlethwait J."/>
            <person name="Bobe J."/>
            <person name="Guiguen Y."/>
        </authorList>
    </citation>
    <scope>NUCLEOTIDE SEQUENCE</scope>
    <source>
        <strain evidence="3">M-15738</strain>
        <tissue evidence="3">Blood</tissue>
    </source>
</reference>
<proteinExistence type="predicted"/>
<evidence type="ECO:0000259" key="2">
    <source>
        <dbReference type="Pfam" id="PF02121"/>
    </source>
</evidence>
<feature type="compositionally biased region" description="Basic and acidic residues" evidence="1">
    <location>
        <begin position="242"/>
        <end position="260"/>
    </location>
</feature>
<dbReference type="Gene3D" id="3.30.530.20">
    <property type="match status" value="1"/>
</dbReference>
<feature type="region of interest" description="Disordered" evidence="1">
    <location>
        <begin position="29"/>
        <end position="56"/>
    </location>
</feature>
<dbReference type="Proteomes" id="UP000823561">
    <property type="component" value="Chromosome 13"/>
</dbReference>
<protein>
    <recommendedName>
        <fullName evidence="2">Phosphatidylinositol transfer protein N-terminal domain-containing protein</fullName>
    </recommendedName>
</protein>
<dbReference type="Pfam" id="PF02121">
    <property type="entry name" value="IP_trans"/>
    <property type="match status" value="1"/>
</dbReference>
<gene>
    <name evidence="3" type="ORF">AALO_G00184170</name>
</gene>
<comment type="caution">
    <text evidence="3">The sequence shown here is derived from an EMBL/GenBank/DDBJ whole genome shotgun (WGS) entry which is preliminary data.</text>
</comment>
<dbReference type="GO" id="GO:0035091">
    <property type="term" value="F:phosphatidylinositol binding"/>
    <property type="evidence" value="ECO:0007669"/>
    <property type="project" value="TreeGrafter"/>
</dbReference>
<sequence length="381" mass="43252">MLTKEYRICMPLTVDEYKIGQLYMISKHSSEQSGGGEGVEVLRNEPDTHPEHGAGQVTEKRIYLTSKLPDWMRRFIPRLFYVTETAWNFYPYTITGQSSCSFLPKFHIRIETKFQNDNGESDNVFGDNPTPKDNVCFLDILTDPIPEKHYKKSEDLSCWESANTGRGPLVAGWRNSSQPIMCSYKRVHCSFEVYGFQTRTEEFIHKTIRDILLVGHRQAVAWLDEWHGMSLESVRQYEKDLQEETNNKLKSTDNNHKDAGPRPSFSRSISVTDECSLKKMGVRPAVIPNPATSSSSSSSSSFRQRLHQVLLLLIDGGVEQSEAAFHARVTAHSPTPHPFPPGYFGLMFRRLAAPTALPPPPPQTSHYNLPSIPNPNHVYHT</sequence>
<evidence type="ECO:0000313" key="3">
    <source>
        <dbReference type="EMBL" id="KAG5271805.1"/>
    </source>
</evidence>
<feature type="domain" description="Phosphatidylinositol transfer protein N-terminal" evidence="2">
    <location>
        <begin position="1"/>
        <end position="243"/>
    </location>
</feature>
<feature type="compositionally biased region" description="Basic and acidic residues" evidence="1">
    <location>
        <begin position="40"/>
        <end position="56"/>
    </location>
</feature>
<dbReference type="SUPFAM" id="SSF55961">
    <property type="entry name" value="Bet v1-like"/>
    <property type="match status" value="1"/>
</dbReference>
<name>A0AAV6GE42_9TELE</name>
<keyword evidence="4" id="KW-1185">Reference proteome</keyword>
<dbReference type="InterPro" id="IPR055261">
    <property type="entry name" value="PI_transfer_N"/>
</dbReference>
<dbReference type="GO" id="GO:0071944">
    <property type="term" value="C:cell periphery"/>
    <property type="evidence" value="ECO:0007669"/>
    <property type="project" value="UniProtKB-ARBA"/>
</dbReference>
<dbReference type="PANTHER" id="PTHR10658">
    <property type="entry name" value="PHOSPHATIDYLINOSITOL TRANSFER PROTEIN"/>
    <property type="match status" value="1"/>
</dbReference>
<feature type="region of interest" description="Disordered" evidence="1">
    <location>
        <begin position="242"/>
        <end position="268"/>
    </location>
</feature>